<proteinExistence type="predicted"/>
<evidence type="ECO:0000256" key="1">
    <source>
        <dbReference type="SAM" id="MobiDB-lite"/>
    </source>
</evidence>
<dbReference type="Proteomes" id="UP000561011">
    <property type="component" value="Unassembled WGS sequence"/>
</dbReference>
<evidence type="ECO:0000256" key="2">
    <source>
        <dbReference type="SAM" id="Phobius"/>
    </source>
</evidence>
<gene>
    <name evidence="3" type="ORF">HZZ10_09255</name>
</gene>
<accession>A0A853ESY5</accession>
<organism evidence="3 4">
    <name type="scientific">Sanguibacter inulinus</name>
    <dbReference type="NCBI Taxonomy" id="60922"/>
    <lineage>
        <taxon>Bacteria</taxon>
        <taxon>Bacillati</taxon>
        <taxon>Actinomycetota</taxon>
        <taxon>Actinomycetes</taxon>
        <taxon>Micrococcales</taxon>
        <taxon>Sanguibacteraceae</taxon>
        <taxon>Sanguibacter</taxon>
    </lineage>
</organism>
<dbReference type="AlphaFoldDB" id="A0A853ESY5"/>
<sequence length="86" mass="9159">MATFTHPRLPIRQARSARPARATTPSVRRSVTSRAVTGYDSTDEPRRAASVVPVLLAFGALVLLSVAAAYFGREVISFVGSFLAAP</sequence>
<evidence type="ECO:0000313" key="4">
    <source>
        <dbReference type="Proteomes" id="UP000561011"/>
    </source>
</evidence>
<keyword evidence="2" id="KW-1133">Transmembrane helix</keyword>
<reference evidence="3 4" key="1">
    <citation type="submission" date="2020-07" db="EMBL/GenBank/DDBJ databases">
        <title>MOT database genomes.</title>
        <authorList>
            <person name="Joseph S."/>
            <person name="Aduse-Opoku J."/>
            <person name="Hashim A."/>
            <person name="Wade W."/>
            <person name="Curtis M."/>
        </authorList>
    </citation>
    <scope>NUCLEOTIDE SEQUENCE [LARGE SCALE GENOMIC DNA]</scope>
    <source>
        <strain evidence="3 4">DSM 100099</strain>
    </source>
</reference>
<keyword evidence="4" id="KW-1185">Reference proteome</keyword>
<feature type="compositionally biased region" description="Low complexity" evidence="1">
    <location>
        <begin position="12"/>
        <end position="26"/>
    </location>
</feature>
<evidence type="ECO:0000313" key="3">
    <source>
        <dbReference type="EMBL" id="NYS93705.1"/>
    </source>
</evidence>
<dbReference type="RefSeq" id="WP_056136558.1">
    <property type="nucleotide sequence ID" value="NZ_JACBYE010000018.1"/>
</dbReference>
<comment type="caution">
    <text evidence="3">The sequence shown here is derived from an EMBL/GenBank/DDBJ whole genome shotgun (WGS) entry which is preliminary data.</text>
</comment>
<dbReference type="EMBL" id="JACBYE010000018">
    <property type="protein sequence ID" value="NYS93705.1"/>
    <property type="molecule type" value="Genomic_DNA"/>
</dbReference>
<keyword evidence="2" id="KW-0472">Membrane</keyword>
<feature type="region of interest" description="Disordered" evidence="1">
    <location>
        <begin position="1"/>
        <end position="42"/>
    </location>
</feature>
<keyword evidence="2" id="KW-0812">Transmembrane</keyword>
<name>A0A853ESY5_9MICO</name>
<protein>
    <submittedName>
        <fullName evidence="3">Uncharacterized protein</fullName>
    </submittedName>
</protein>
<feature type="transmembrane region" description="Helical" evidence="2">
    <location>
        <begin position="48"/>
        <end position="71"/>
    </location>
</feature>